<feature type="transmembrane region" description="Helical" evidence="5">
    <location>
        <begin position="21"/>
        <end position="42"/>
    </location>
</feature>
<dbReference type="GO" id="GO:0140359">
    <property type="term" value="F:ABC-type transporter activity"/>
    <property type="evidence" value="ECO:0007669"/>
    <property type="project" value="InterPro"/>
</dbReference>
<feature type="transmembrane region" description="Helical" evidence="5">
    <location>
        <begin position="179"/>
        <end position="201"/>
    </location>
</feature>
<keyword evidence="2 5" id="KW-0812">Transmembrane</keyword>
<proteinExistence type="predicted"/>
<dbReference type="EMBL" id="FQXP01000007">
    <property type="protein sequence ID" value="SHH95210.1"/>
    <property type="molecule type" value="Genomic_DNA"/>
</dbReference>
<feature type="transmembrane region" description="Helical" evidence="5">
    <location>
        <begin position="54"/>
        <end position="78"/>
    </location>
</feature>
<dbReference type="AlphaFoldDB" id="A0A1M5X5U4"/>
<dbReference type="PANTHER" id="PTHR43229:SF6">
    <property type="entry name" value="ABC-TYPE MULTIDRUG TRANSPORT SYSTEM, PERMEASE COMPONENT"/>
    <property type="match status" value="1"/>
</dbReference>
<comment type="subcellular location">
    <subcellularLocation>
        <location evidence="1">Membrane</location>
        <topology evidence="1">Multi-pass membrane protein</topology>
    </subcellularLocation>
</comment>
<protein>
    <submittedName>
        <fullName evidence="7">ABC-2 type transporter</fullName>
    </submittedName>
</protein>
<dbReference type="InterPro" id="IPR051784">
    <property type="entry name" value="Nod_factor_ABC_transporter"/>
</dbReference>
<accession>A0A1M5X5U4</accession>
<dbReference type="RefSeq" id="WP_072831907.1">
    <property type="nucleotide sequence ID" value="NZ_FQXP01000007.1"/>
</dbReference>
<dbReference type="Proteomes" id="UP000184526">
    <property type="component" value="Unassembled WGS sequence"/>
</dbReference>
<keyword evidence="4 5" id="KW-0472">Membrane</keyword>
<dbReference type="OrthoDB" id="2991619at2"/>
<reference evidence="7 8" key="1">
    <citation type="submission" date="2016-11" db="EMBL/GenBank/DDBJ databases">
        <authorList>
            <person name="Jaros S."/>
            <person name="Januszkiewicz K."/>
            <person name="Wedrychowicz H."/>
        </authorList>
    </citation>
    <scope>NUCLEOTIDE SEQUENCE [LARGE SCALE GENOMIC DNA]</scope>
    <source>
        <strain evidence="7 8">DSM 3089</strain>
    </source>
</reference>
<evidence type="ECO:0000256" key="2">
    <source>
        <dbReference type="ARBA" id="ARBA00022692"/>
    </source>
</evidence>
<evidence type="ECO:0000313" key="7">
    <source>
        <dbReference type="EMBL" id="SHH95210.1"/>
    </source>
</evidence>
<evidence type="ECO:0000256" key="3">
    <source>
        <dbReference type="ARBA" id="ARBA00022989"/>
    </source>
</evidence>
<dbReference type="PRINTS" id="PR00164">
    <property type="entry name" value="ABC2TRNSPORT"/>
</dbReference>
<gene>
    <name evidence="7" type="ORF">SAMN02745196_02034</name>
</gene>
<evidence type="ECO:0000313" key="8">
    <source>
        <dbReference type="Proteomes" id="UP000184526"/>
    </source>
</evidence>
<dbReference type="STRING" id="1121306.SAMN02745196_02034"/>
<dbReference type="GO" id="GO:0043190">
    <property type="term" value="C:ATP-binding cassette (ABC) transporter complex"/>
    <property type="evidence" value="ECO:0007669"/>
    <property type="project" value="InterPro"/>
</dbReference>
<evidence type="ECO:0000256" key="1">
    <source>
        <dbReference type="ARBA" id="ARBA00004141"/>
    </source>
</evidence>
<feature type="transmembrane region" description="Helical" evidence="5">
    <location>
        <begin position="231"/>
        <end position="251"/>
    </location>
</feature>
<keyword evidence="3 5" id="KW-1133">Transmembrane helix</keyword>
<sequence>MINKFRLLSAEVLKIIGDAKAYWFNLIFGNLNIFFLFLGIFYGFHDSSFSSKDLFTMLLSLMIWYYGVHAIDLIALIIEEEKEEGTLEQIFMTQTNFTIVLMNRIIAQIIFDTIKGILVFSLCVITFKIPIDFIVAVNWWWTLLIFFTTLIGLYGIGYMVAGFALLYKRVSSVAGAFSNILLFFTGIIIEVERLPIIFQYLSKLLPLHWGMNVLQVLVNNNFNMSIVIKDYNFPILIANVTIWIIIGLSIFTAMKKKALNQGTINQY</sequence>
<evidence type="ECO:0000259" key="6">
    <source>
        <dbReference type="Pfam" id="PF01061"/>
    </source>
</evidence>
<name>A0A1M5X5U4_9CLOT</name>
<feature type="domain" description="ABC-2 type transporter transmembrane" evidence="6">
    <location>
        <begin position="7"/>
        <end position="216"/>
    </location>
</feature>
<dbReference type="InterPro" id="IPR000412">
    <property type="entry name" value="ABC_2_transport"/>
</dbReference>
<dbReference type="Pfam" id="PF01061">
    <property type="entry name" value="ABC2_membrane"/>
    <property type="match status" value="1"/>
</dbReference>
<keyword evidence="8" id="KW-1185">Reference proteome</keyword>
<evidence type="ECO:0000256" key="5">
    <source>
        <dbReference type="SAM" id="Phobius"/>
    </source>
</evidence>
<dbReference type="InterPro" id="IPR013525">
    <property type="entry name" value="ABC2_TM"/>
</dbReference>
<organism evidence="7 8">
    <name type="scientific">Clostridium collagenovorans DSM 3089</name>
    <dbReference type="NCBI Taxonomy" id="1121306"/>
    <lineage>
        <taxon>Bacteria</taxon>
        <taxon>Bacillati</taxon>
        <taxon>Bacillota</taxon>
        <taxon>Clostridia</taxon>
        <taxon>Eubacteriales</taxon>
        <taxon>Clostridiaceae</taxon>
        <taxon>Clostridium</taxon>
    </lineage>
</organism>
<dbReference type="PANTHER" id="PTHR43229">
    <property type="entry name" value="NODULATION PROTEIN J"/>
    <property type="match status" value="1"/>
</dbReference>
<feature type="transmembrane region" description="Helical" evidence="5">
    <location>
        <begin position="139"/>
        <end position="167"/>
    </location>
</feature>
<evidence type="ECO:0000256" key="4">
    <source>
        <dbReference type="ARBA" id="ARBA00023136"/>
    </source>
</evidence>